<dbReference type="Gene3D" id="2.130.10.10">
    <property type="entry name" value="YVTN repeat-like/Quinoprotein amine dehydrogenase"/>
    <property type="match status" value="1"/>
</dbReference>
<organism evidence="1 2">
    <name type="scientific">Acidithrix ferrooxidans</name>
    <dbReference type="NCBI Taxonomy" id="1280514"/>
    <lineage>
        <taxon>Bacteria</taxon>
        <taxon>Bacillati</taxon>
        <taxon>Actinomycetota</taxon>
        <taxon>Acidimicrobiia</taxon>
        <taxon>Acidimicrobiales</taxon>
        <taxon>Acidimicrobiaceae</taxon>
        <taxon>Acidithrix</taxon>
    </lineage>
</organism>
<protein>
    <submittedName>
        <fullName evidence="1">BNR/Asp-box repeat protein</fullName>
    </submittedName>
</protein>
<dbReference type="EMBL" id="JXYS01000072">
    <property type="protein sequence ID" value="KJF16863.1"/>
    <property type="molecule type" value="Genomic_DNA"/>
</dbReference>
<dbReference type="PATRIC" id="fig|1280514.3.peg.3000"/>
<dbReference type="Proteomes" id="UP000032360">
    <property type="component" value="Unassembled WGS sequence"/>
</dbReference>
<gene>
    <name evidence="1" type="ORF">AXFE_22840</name>
</gene>
<name>A0A0D8HG26_9ACTN</name>
<dbReference type="InterPro" id="IPR015943">
    <property type="entry name" value="WD40/YVTN_repeat-like_dom_sf"/>
</dbReference>
<reference evidence="1 2" key="1">
    <citation type="submission" date="2015-01" db="EMBL/GenBank/DDBJ databases">
        <title>Draft genome of the acidophilic iron oxidizer Acidithrix ferrooxidans strain Py-F3.</title>
        <authorList>
            <person name="Poehlein A."/>
            <person name="Eisen S."/>
            <person name="Schloemann M."/>
            <person name="Johnson B.D."/>
            <person name="Daniel R."/>
            <person name="Muehling M."/>
        </authorList>
    </citation>
    <scope>NUCLEOTIDE SEQUENCE [LARGE SCALE GENOMIC DNA]</scope>
    <source>
        <strain evidence="1 2">Py-F3</strain>
    </source>
</reference>
<evidence type="ECO:0000313" key="2">
    <source>
        <dbReference type="Proteomes" id="UP000032360"/>
    </source>
</evidence>
<dbReference type="InterPro" id="IPR052025">
    <property type="entry name" value="Xyloglucanase_GH74"/>
</dbReference>
<accession>A0A0D8HG26</accession>
<dbReference type="STRING" id="1280514.AXFE_22840"/>
<evidence type="ECO:0000313" key="1">
    <source>
        <dbReference type="EMBL" id="KJF16863.1"/>
    </source>
</evidence>
<comment type="caution">
    <text evidence="1">The sequence shown here is derived from an EMBL/GenBank/DDBJ whole genome shotgun (WGS) entry which is preliminary data.</text>
</comment>
<dbReference type="RefSeq" id="WP_200891265.1">
    <property type="nucleotide sequence ID" value="NZ_JXYS01000072.1"/>
</dbReference>
<keyword evidence="2" id="KW-1185">Reference proteome</keyword>
<proteinExistence type="predicted"/>
<dbReference type="GO" id="GO:0010411">
    <property type="term" value="P:xyloglucan metabolic process"/>
    <property type="evidence" value="ECO:0007669"/>
    <property type="project" value="TreeGrafter"/>
</dbReference>
<dbReference type="SUPFAM" id="SSF110296">
    <property type="entry name" value="Oligoxyloglucan reducing end-specific cellobiohydrolase"/>
    <property type="match status" value="1"/>
</dbReference>
<dbReference type="PANTHER" id="PTHR43739">
    <property type="entry name" value="XYLOGLUCANASE (EUROFUNG)"/>
    <property type="match status" value="1"/>
</dbReference>
<dbReference type="PANTHER" id="PTHR43739:SF5">
    <property type="entry name" value="EXO-ALPHA-SIALIDASE"/>
    <property type="match status" value="1"/>
</dbReference>
<sequence length="342" mass="38146">MTEVRLLIGTKKGAFIIDSANGRSQWQIQGPLFGGWEIYHINASPLNKNLIYASQFNGWFGQVLQRSFDAGKTWEAVSNSFNYSGEPKPHLWYDGSFHLWEFAKVWNLSPSLFDEKTVFAGIEDAAIFVSHDAGESWGELHGLREHSTAGSWQPGAGGLCLHTVIQDPTNSNRIYVGISAAGAFKSDDAGLNWKPINKGLRADYLPDDDVEVGHCVHRLALHRSKPEVLFMQKHWDVMRSDDAGENWYEISGNLPSDFGFAIAVDYNNPETVYVIPIKSDSEHFPPDHQLRVYRSQSGGYDWQPISKGLPQSHFYGNVLRGALSSDQCDPCGIYFGSTTGEI</sequence>
<dbReference type="CDD" id="cd15482">
    <property type="entry name" value="Sialidase_non-viral"/>
    <property type="match status" value="1"/>
</dbReference>
<dbReference type="AlphaFoldDB" id="A0A0D8HG26"/>